<dbReference type="PANTHER" id="PTHR43135:SF3">
    <property type="entry name" value="ALPHA-D-RIBOSE 1-METHYLPHOSPHONATE 5-TRIPHOSPHATE DIPHOSPHATASE"/>
    <property type="match status" value="1"/>
</dbReference>
<dbReference type="InterPro" id="IPR051781">
    <property type="entry name" value="Metallo-dep_Hydrolase"/>
</dbReference>
<dbReference type="InterPro" id="IPR032466">
    <property type="entry name" value="Metal_Hydrolase"/>
</dbReference>
<dbReference type="RefSeq" id="WP_157479739.1">
    <property type="nucleotide sequence ID" value="NZ_CP046566.1"/>
</dbReference>
<proteinExistence type="predicted"/>
<dbReference type="InterPro" id="IPR011059">
    <property type="entry name" value="Metal-dep_hydrolase_composite"/>
</dbReference>
<feature type="domain" description="Amidohydrolase-related" evidence="2">
    <location>
        <begin position="201"/>
        <end position="410"/>
    </location>
</feature>
<accession>A0A6I6G9R4</accession>
<dbReference type="SUPFAM" id="SSF51556">
    <property type="entry name" value="Metallo-dependent hydrolases"/>
    <property type="match status" value="1"/>
</dbReference>
<dbReference type="EMBL" id="CP046566">
    <property type="protein sequence ID" value="QGW29387.1"/>
    <property type="molecule type" value="Genomic_DNA"/>
</dbReference>
<feature type="signal peptide" evidence="1">
    <location>
        <begin position="1"/>
        <end position="18"/>
    </location>
</feature>
<dbReference type="SUPFAM" id="SSF51338">
    <property type="entry name" value="Composite domain of metallo-dependent hydrolases"/>
    <property type="match status" value="1"/>
</dbReference>
<organism evidence="3 4">
    <name type="scientific">Phnomibacter ginsenosidimutans</name>
    <dbReference type="NCBI Taxonomy" id="2676868"/>
    <lineage>
        <taxon>Bacteria</taxon>
        <taxon>Pseudomonadati</taxon>
        <taxon>Bacteroidota</taxon>
        <taxon>Chitinophagia</taxon>
        <taxon>Chitinophagales</taxon>
        <taxon>Chitinophagaceae</taxon>
        <taxon>Phnomibacter</taxon>
    </lineage>
</organism>
<dbReference type="Pfam" id="PF01979">
    <property type="entry name" value="Amidohydro_1"/>
    <property type="match status" value="1"/>
</dbReference>
<feature type="chain" id="PRO_5026192165" evidence="1">
    <location>
        <begin position="19"/>
        <end position="437"/>
    </location>
</feature>
<dbReference type="PANTHER" id="PTHR43135">
    <property type="entry name" value="ALPHA-D-RIBOSE 1-METHYLPHOSPHONATE 5-TRIPHOSPHATE DIPHOSPHATASE"/>
    <property type="match status" value="1"/>
</dbReference>
<dbReference type="InterPro" id="IPR006680">
    <property type="entry name" value="Amidohydro-rel"/>
</dbReference>
<name>A0A6I6G9R4_9BACT</name>
<evidence type="ECO:0000313" key="3">
    <source>
        <dbReference type="EMBL" id="QGW29387.1"/>
    </source>
</evidence>
<keyword evidence="3" id="KW-0378">Hydrolase</keyword>
<protein>
    <submittedName>
        <fullName evidence="3">Amidohydrolase family protein</fullName>
    </submittedName>
</protein>
<dbReference type="KEGG" id="fls:GLV81_15865"/>
<dbReference type="Gene3D" id="2.30.40.10">
    <property type="entry name" value="Urease, subunit C, domain 1"/>
    <property type="match status" value="1"/>
</dbReference>
<evidence type="ECO:0000256" key="1">
    <source>
        <dbReference type="SAM" id="SignalP"/>
    </source>
</evidence>
<reference evidence="3 4" key="1">
    <citation type="submission" date="2019-11" db="EMBL/GenBank/DDBJ databases">
        <authorList>
            <person name="Im W.T."/>
        </authorList>
    </citation>
    <scope>NUCLEOTIDE SEQUENCE [LARGE SCALE GENOMIC DNA]</scope>
    <source>
        <strain evidence="3 4">SB-02</strain>
    </source>
</reference>
<evidence type="ECO:0000259" key="2">
    <source>
        <dbReference type="Pfam" id="PF01979"/>
    </source>
</evidence>
<evidence type="ECO:0000313" key="4">
    <source>
        <dbReference type="Proteomes" id="UP000426027"/>
    </source>
</evidence>
<dbReference type="AlphaFoldDB" id="A0A6I6G9R4"/>
<keyword evidence="4" id="KW-1185">Reference proteome</keyword>
<dbReference type="GO" id="GO:0016810">
    <property type="term" value="F:hydrolase activity, acting on carbon-nitrogen (but not peptide) bonds"/>
    <property type="evidence" value="ECO:0007669"/>
    <property type="project" value="InterPro"/>
</dbReference>
<sequence length="437" mass="47095">MKKILFSLAVLASFSGFAQDNVYPAPAAKGVVLLKGGTVHVGNGQVIENATVKINNGKIEQVGQNISATGDAKVIDVTGKHIYPGLILPATQLGLQEIGSGVRGSNDFFEIGDNNASVRAIAAYNADSKVTNTLRSNGILLANVVPQGQVVGGISSVVQLDAWNYEDAAYAIDNGMQFYMPSLLARPGGGRFAAFFAQMGGAPTDPVKQALETIEKVKQFFRDAKAWNAEPVHAEKNLKYEAVKPLFEKKQKLYVHASQVNQMLVAIDFVKEFGFDVVLVGASEAYRIADLLKQNNISVILSQMHNLPTSDDDAVDQPYAAPAVLQKAGVLFCINDDDPQNRGRNLPFNAGTAAAYGMSKEEALTAITLNAAKVLGIENRTGSIEAGKDANIVVSDGDILDMRSSKISHAFIQGRQLVLDDKHKQLFERYKHKYGIK</sequence>
<gene>
    <name evidence="3" type="ORF">GLV81_15865</name>
</gene>
<dbReference type="Gene3D" id="3.20.20.140">
    <property type="entry name" value="Metal-dependent hydrolases"/>
    <property type="match status" value="1"/>
</dbReference>
<dbReference type="Proteomes" id="UP000426027">
    <property type="component" value="Chromosome"/>
</dbReference>
<keyword evidence="1" id="KW-0732">Signal</keyword>